<name>A0A323V566_9ACTN</name>
<evidence type="ECO:0000256" key="1">
    <source>
        <dbReference type="SAM" id="SignalP"/>
    </source>
</evidence>
<dbReference type="Proteomes" id="UP000247602">
    <property type="component" value="Unassembled WGS sequence"/>
</dbReference>
<dbReference type="EMBL" id="JACIBU010000001">
    <property type="protein sequence ID" value="MBB3676858.1"/>
    <property type="molecule type" value="Genomic_DNA"/>
</dbReference>
<dbReference type="Proteomes" id="UP000580718">
    <property type="component" value="Unassembled WGS sequence"/>
</dbReference>
<evidence type="ECO:0000313" key="2">
    <source>
        <dbReference type="EMBL" id="MBB3676858.1"/>
    </source>
</evidence>
<feature type="signal peptide" evidence="1">
    <location>
        <begin position="1"/>
        <end position="22"/>
    </location>
</feature>
<dbReference type="InterPro" id="IPR029058">
    <property type="entry name" value="AB_hydrolase_fold"/>
</dbReference>
<accession>A0A323V566</accession>
<keyword evidence="1" id="KW-0732">Signal</keyword>
<evidence type="ECO:0000313" key="4">
    <source>
        <dbReference type="Proteomes" id="UP000247602"/>
    </source>
</evidence>
<evidence type="ECO:0000313" key="3">
    <source>
        <dbReference type="EMBL" id="PZA20007.1"/>
    </source>
</evidence>
<reference evidence="2 5" key="2">
    <citation type="submission" date="2020-08" db="EMBL/GenBank/DDBJ databases">
        <title>Sequencing the genomes of 1000 actinobacteria strains.</title>
        <authorList>
            <person name="Klenk H.-P."/>
        </authorList>
    </citation>
    <scope>NUCLEOTIDE SEQUENCE [LARGE SCALE GENOMIC DNA]</scope>
    <source>
        <strain evidence="2 5">DSM 16678</strain>
    </source>
</reference>
<feature type="chain" id="PRO_5038229342" evidence="1">
    <location>
        <begin position="23"/>
        <end position="442"/>
    </location>
</feature>
<comment type="caution">
    <text evidence="3">The sequence shown here is derived from an EMBL/GenBank/DDBJ whole genome shotgun (WGS) entry which is preliminary data.</text>
</comment>
<evidence type="ECO:0000313" key="5">
    <source>
        <dbReference type="Proteomes" id="UP000580718"/>
    </source>
</evidence>
<sequence>MRRPFRLLLAPLALALVGTALAGPAAARPGHPPQPQYPQPPAVEHVVVESQLPFPALPGATASWGVLKGAGYRIEVPADWNGDLVMWAHGYRGTGPELTVDSPPAGLREHLIASGYAWAASSYTENGYDVVSGVKATHDLVRHFERTVGKADRRYLAGVSMGGHVTGVSIEQYRHEYDGALPVCGVMGDRRLFDTFLDYNAAAQALTDTPPVYPAPADYQTTTVPQMKAELGITPDPRTLTEAGQDLRALTEQRTGGERPLFEAGFASFADFLFTVYPVYPGLGEERGAVGGNAGTVYQLDADPRLTEEERALNAKVLRVRADRGSRGLSGVPTIDGRFDVPVLTMHDLGDLFVPFSMEQEYARDAARHGNSDLLVQRAIRGVAHCDFSTQEYVQAFTDLVTWVEQGVRPAGDDVLDPATVADRRYGCRFTVPLRSFDVGVC</sequence>
<keyword evidence="4" id="KW-1185">Reference proteome</keyword>
<dbReference type="SUPFAM" id="SSF53474">
    <property type="entry name" value="alpha/beta-Hydrolases"/>
    <property type="match status" value="1"/>
</dbReference>
<dbReference type="RefSeq" id="WP_110553494.1">
    <property type="nucleotide sequence ID" value="NZ_JACIBU010000001.1"/>
</dbReference>
<organism evidence="3 4">
    <name type="scientific">Modestobacter versicolor</name>
    <dbReference type="NCBI Taxonomy" id="429133"/>
    <lineage>
        <taxon>Bacteria</taxon>
        <taxon>Bacillati</taxon>
        <taxon>Actinomycetota</taxon>
        <taxon>Actinomycetes</taxon>
        <taxon>Geodermatophilales</taxon>
        <taxon>Geodermatophilaceae</taxon>
        <taxon>Modestobacter</taxon>
    </lineage>
</organism>
<dbReference type="AlphaFoldDB" id="A0A323V566"/>
<dbReference type="Gene3D" id="3.40.50.1820">
    <property type="entry name" value="alpha/beta hydrolase"/>
    <property type="match status" value="1"/>
</dbReference>
<protein>
    <submittedName>
        <fullName evidence="2">Fermentation-respiration switch protein FrsA (DUF1100 family)</fullName>
    </submittedName>
</protein>
<gene>
    <name evidence="3" type="ORF">DMO24_17690</name>
    <name evidence="2" type="ORF">FHX36_002593</name>
</gene>
<dbReference type="EMBL" id="QKNV01000235">
    <property type="protein sequence ID" value="PZA20007.1"/>
    <property type="molecule type" value="Genomic_DNA"/>
</dbReference>
<reference evidence="3 4" key="1">
    <citation type="submission" date="2018-06" db="EMBL/GenBank/DDBJ databases">
        <title>Draft genome sequence of Modestobacter versicolor CP153-2.</title>
        <authorList>
            <person name="Gundlapally S.R."/>
        </authorList>
    </citation>
    <scope>NUCLEOTIDE SEQUENCE [LARGE SCALE GENOMIC DNA]</scope>
    <source>
        <strain evidence="3 4">CP153-2</strain>
    </source>
</reference>
<proteinExistence type="predicted"/>
<dbReference type="OrthoDB" id="7197847at2"/>